<dbReference type="PROSITE" id="PS50949">
    <property type="entry name" value="HTH_GNTR"/>
    <property type="match status" value="1"/>
</dbReference>
<dbReference type="Pfam" id="PF00392">
    <property type="entry name" value="GntR"/>
    <property type="match status" value="1"/>
</dbReference>
<gene>
    <name evidence="5" type="ORF">CDQ84_00290</name>
</gene>
<dbReference type="InterPro" id="IPR036388">
    <property type="entry name" value="WH-like_DNA-bd_sf"/>
</dbReference>
<dbReference type="SUPFAM" id="SSF46785">
    <property type="entry name" value="Winged helix' DNA-binding domain"/>
    <property type="match status" value="1"/>
</dbReference>
<dbReference type="InterPro" id="IPR000524">
    <property type="entry name" value="Tscrpt_reg_HTH_GntR"/>
</dbReference>
<keyword evidence="3" id="KW-0804">Transcription</keyword>
<dbReference type="PANTHER" id="PTHR43537:SF24">
    <property type="entry name" value="GLUCONATE OPERON TRANSCRIPTIONAL REPRESSOR"/>
    <property type="match status" value="1"/>
</dbReference>
<evidence type="ECO:0000256" key="3">
    <source>
        <dbReference type="ARBA" id="ARBA00023163"/>
    </source>
</evidence>
<sequence length="227" mass="26029">MSKNLNDEDAGYSVSLRKRVFDHIQNDILNGKYQPGDSLIETRLSEELGVSRTPIREAIRQLELEDLVQTIPNKGAIVKGISPQDIKDIYTIRMMIEGLAARWAAEKITPEELKELREALEFEEFYTMKNDVAHLGKYDFKFHDIIFKASKSKPLMHTLSTFHHYVQRARNASFETPGRALKALEEHRNIYNAIAAGDAERAEKLTTEHVYNASLNLLNNVKKEEDN</sequence>
<dbReference type="Proteomes" id="UP000236151">
    <property type="component" value="Unassembled WGS sequence"/>
</dbReference>
<dbReference type="InterPro" id="IPR011711">
    <property type="entry name" value="GntR_C"/>
</dbReference>
<dbReference type="GO" id="GO:0003677">
    <property type="term" value="F:DNA binding"/>
    <property type="evidence" value="ECO:0007669"/>
    <property type="project" value="UniProtKB-KW"/>
</dbReference>
<dbReference type="OrthoDB" id="9781630at2"/>
<dbReference type="InterPro" id="IPR008920">
    <property type="entry name" value="TF_FadR/GntR_C"/>
</dbReference>
<accession>A0A2K2FMZ1</accession>
<dbReference type="RefSeq" id="WP_103079712.1">
    <property type="nucleotide sequence ID" value="NZ_CP021850.1"/>
</dbReference>
<dbReference type="SMART" id="SM00895">
    <property type="entry name" value="FCD"/>
    <property type="match status" value="1"/>
</dbReference>
<organism evidence="5 6">
    <name type="scientific">Clostridium thermosuccinogenes</name>
    <dbReference type="NCBI Taxonomy" id="84032"/>
    <lineage>
        <taxon>Bacteria</taxon>
        <taxon>Bacillati</taxon>
        <taxon>Bacillota</taxon>
        <taxon>Clostridia</taxon>
        <taxon>Eubacteriales</taxon>
        <taxon>Clostridiaceae</taxon>
        <taxon>Clostridium</taxon>
    </lineage>
</organism>
<name>A0A2K2FMZ1_9CLOT</name>
<feature type="domain" description="HTH gntR-type" evidence="4">
    <location>
        <begin position="14"/>
        <end position="81"/>
    </location>
</feature>
<protein>
    <submittedName>
        <fullName evidence="5">GntR family transcriptional regulator</fullName>
    </submittedName>
</protein>
<reference evidence="5 6" key="1">
    <citation type="submission" date="2017-06" db="EMBL/GenBank/DDBJ databases">
        <title>Investigating the central metabolism of Clostridium thermosuccinogenes.</title>
        <authorList>
            <person name="Koendjbiharie J.G."/>
            <person name="van Kranenburg R."/>
        </authorList>
    </citation>
    <scope>NUCLEOTIDE SEQUENCE [LARGE SCALE GENOMIC DNA]</scope>
    <source>
        <strain evidence="5 6">DSM 5806</strain>
    </source>
</reference>
<keyword evidence="2" id="KW-0238">DNA-binding</keyword>
<keyword evidence="6" id="KW-1185">Reference proteome</keyword>
<evidence type="ECO:0000313" key="6">
    <source>
        <dbReference type="Proteomes" id="UP000236151"/>
    </source>
</evidence>
<dbReference type="InterPro" id="IPR036390">
    <property type="entry name" value="WH_DNA-bd_sf"/>
</dbReference>
<dbReference type="KEGG" id="cthd:CDO33_16280"/>
<dbReference type="Gene3D" id="1.20.120.530">
    <property type="entry name" value="GntR ligand-binding domain-like"/>
    <property type="match status" value="1"/>
</dbReference>
<dbReference type="SMART" id="SM00345">
    <property type="entry name" value="HTH_GNTR"/>
    <property type="match status" value="1"/>
</dbReference>
<dbReference type="EMBL" id="NIOJ01000001">
    <property type="protein sequence ID" value="PNU01483.1"/>
    <property type="molecule type" value="Genomic_DNA"/>
</dbReference>
<dbReference type="Gene3D" id="1.10.10.10">
    <property type="entry name" value="Winged helix-like DNA-binding domain superfamily/Winged helix DNA-binding domain"/>
    <property type="match status" value="1"/>
</dbReference>
<evidence type="ECO:0000256" key="2">
    <source>
        <dbReference type="ARBA" id="ARBA00023125"/>
    </source>
</evidence>
<evidence type="ECO:0000259" key="4">
    <source>
        <dbReference type="PROSITE" id="PS50949"/>
    </source>
</evidence>
<evidence type="ECO:0000256" key="1">
    <source>
        <dbReference type="ARBA" id="ARBA00023015"/>
    </source>
</evidence>
<dbReference type="Pfam" id="PF07729">
    <property type="entry name" value="FCD"/>
    <property type="match status" value="1"/>
</dbReference>
<keyword evidence="1" id="KW-0805">Transcription regulation</keyword>
<proteinExistence type="predicted"/>
<evidence type="ECO:0000313" key="5">
    <source>
        <dbReference type="EMBL" id="PNU01483.1"/>
    </source>
</evidence>
<dbReference type="CDD" id="cd07377">
    <property type="entry name" value="WHTH_GntR"/>
    <property type="match status" value="1"/>
</dbReference>
<dbReference type="PANTHER" id="PTHR43537">
    <property type="entry name" value="TRANSCRIPTIONAL REGULATOR, GNTR FAMILY"/>
    <property type="match status" value="1"/>
</dbReference>
<dbReference type="GO" id="GO:0003700">
    <property type="term" value="F:DNA-binding transcription factor activity"/>
    <property type="evidence" value="ECO:0007669"/>
    <property type="project" value="InterPro"/>
</dbReference>
<dbReference type="SUPFAM" id="SSF48008">
    <property type="entry name" value="GntR ligand-binding domain-like"/>
    <property type="match status" value="1"/>
</dbReference>
<comment type="caution">
    <text evidence="5">The sequence shown here is derived from an EMBL/GenBank/DDBJ whole genome shotgun (WGS) entry which is preliminary data.</text>
</comment>
<dbReference type="AlphaFoldDB" id="A0A2K2FMZ1"/>